<organism evidence="10 11">
    <name type="scientific">Ceratopteris richardii</name>
    <name type="common">Triangle waterfern</name>
    <dbReference type="NCBI Taxonomy" id="49495"/>
    <lineage>
        <taxon>Eukaryota</taxon>
        <taxon>Viridiplantae</taxon>
        <taxon>Streptophyta</taxon>
        <taxon>Embryophyta</taxon>
        <taxon>Tracheophyta</taxon>
        <taxon>Polypodiopsida</taxon>
        <taxon>Polypodiidae</taxon>
        <taxon>Polypodiales</taxon>
        <taxon>Pteridineae</taxon>
        <taxon>Pteridaceae</taxon>
        <taxon>Parkerioideae</taxon>
        <taxon>Ceratopteris</taxon>
    </lineage>
</organism>
<evidence type="ECO:0000256" key="9">
    <source>
        <dbReference type="SAM" id="MobiDB-lite"/>
    </source>
</evidence>
<reference evidence="10" key="1">
    <citation type="submission" date="2021-08" db="EMBL/GenBank/DDBJ databases">
        <title>WGS assembly of Ceratopteris richardii.</title>
        <authorList>
            <person name="Marchant D.B."/>
            <person name="Chen G."/>
            <person name="Jenkins J."/>
            <person name="Shu S."/>
            <person name="Leebens-Mack J."/>
            <person name="Grimwood J."/>
            <person name="Schmutz J."/>
            <person name="Soltis P."/>
            <person name="Soltis D."/>
            <person name="Chen Z.-H."/>
        </authorList>
    </citation>
    <scope>NUCLEOTIDE SEQUENCE</scope>
    <source>
        <strain evidence="10">Whitten #5841</strain>
        <tissue evidence="10">Leaf</tissue>
    </source>
</reference>
<feature type="region of interest" description="Disordered" evidence="9">
    <location>
        <begin position="92"/>
        <end position="118"/>
    </location>
</feature>
<evidence type="ECO:0000256" key="4">
    <source>
        <dbReference type="ARBA" id="ARBA00023002"/>
    </source>
</evidence>
<keyword evidence="3" id="KW-0653">Protein transport</keyword>
<dbReference type="OrthoDB" id="7481291at2759"/>
<accession>A0A8T2TE30</accession>
<proteinExistence type="predicted"/>
<keyword evidence="4" id="KW-0560">Oxidoreductase</keyword>
<dbReference type="GO" id="GO:0045041">
    <property type="term" value="P:protein import into mitochondrial intermembrane space"/>
    <property type="evidence" value="ECO:0007669"/>
    <property type="project" value="InterPro"/>
</dbReference>
<keyword evidence="8" id="KW-0676">Redox-active center</keyword>
<dbReference type="InterPro" id="IPR039289">
    <property type="entry name" value="CHCHD4"/>
</dbReference>
<dbReference type="PANTHER" id="PTHR21622:SF0">
    <property type="entry name" value="COILED-COIL-HELIX-COILED-COIL-HELIX DOMAIN CONTAINING 4"/>
    <property type="match status" value="1"/>
</dbReference>
<dbReference type="EMBL" id="CM035418">
    <property type="protein sequence ID" value="KAH7420802.1"/>
    <property type="molecule type" value="Genomic_DNA"/>
</dbReference>
<dbReference type="OMA" id="MQACMLE"/>
<dbReference type="Gene3D" id="1.10.287.2900">
    <property type="match status" value="1"/>
</dbReference>
<name>A0A8T2TE30_CERRI</name>
<evidence type="ECO:0000256" key="1">
    <source>
        <dbReference type="ARBA" id="ARBA00004173"/>
    </source>
</evidence>
<protein>
    <recommendedName>
        <fullName evidence="12">CHCH domain-containing protein</fullName>
    </recommendedName>
</protein>
<evidence type="ECO:0000256" key="6">
    <source>
        <dbReference type="ARBA" id="ARBA00023128"/>
    </source>
</evidence>
<dbReference type="GO" id="GO:0005758">
    <property type="term" value="C:mitochondrial intermembrane space"/>
    <property type="evidence" value="ECO:0007669"/>
    <property type="project" value="TreeGrafter"/>
</dbReference>
<gene>
    <name evidence="10" type="ORF">KP509_13G023500</name>
</gene>
<evidence type="ECO:0000256" key="7">
    <source>
        <dbReference type="ARBA" id="ARBA00023157"/>
    </source>
</evidence>
<dbReference type="Proteomes" id="UP000825935">
    <property type="component" value="Chromosome 13"/>
</dbReference>
<evidence type="ECO:0000313" key="11">
    <source>
        <dbReference type="Proteomes" id="UP000825935"/>
    </source>
</evidence>
<keyword evidence="6" id="KW-0496">Mitochondrion</keyword>
<dbReference type="GO" id="GO:0015035">
    <property type="term" value="F:protein-disulfide reductase activity"/>
    <property type="evidence" value="ECO:0007669"/>
    <property type="project" value="InterPro"/>
</dbReference>
<keyword evidence="7" id="KW-1015">Disulfide bond</keyword>
<evidence type="ECO:0000256" key="8">
    <source>
        <dbReference type="ARBA" id="ARBA00023284"/>
    </source>
</evidence>
<comment type="subcellular location">
    <subcellularLocation>
        <location evidence="1">Mitochondrion</location>
    </subcellularLocation>
</comment>
<keyword evidence="11" id="KW-1185">Reference proteome</keyword>
<evidence type="ECO:0000256" key="5">
    <source>
        <dbReference type="ARBA" id="ARBA00023010"/>
    </source>
</evidence>
<evidence type="ECO:0008006" key="12">
    <source>
        <dbReference type="Google" id="ProtNLM"/>
    </source>
</evidence>
<comment type="caution">
    <text evidence="10">The sequence shown here is derived from an EMBL/GenBank/DDBJ whole genome shotgun (WGS) entry which is preliminary data.</text>
</comment>
<dbReference type="AlphaFoldDB" id="A0A8T2TE30"/>
<feature type="region of interest" description="Disordered" evidence="9">
    <location>
        <begin position="1"/>
        <end position="28"/>
    </location>
</feature>
<evidence type="ECO:0000256" key="3">
    <source>
        <dbReference type="ARBA" id="ARBA00022927"/>
    </source>
</evidence>
<dbReference type="PANTHER" id="PTHR21622">
    <property type="entry name" value="COILED-COIL-HELIX-COILED-COIL-HELIX DOMAIN CONTAINING 4"/>
    <property type="match status" value="1"/>
</dbReference>
<keyword evidence="2" id="KW-0813">Transport</keyword>
<evidence type="ECO:0000313" key="10">
    <source>
        <dbReference type="EMBL" id="KAH7420802.1"/>
    </source>
</evidence>
<evidence type="ECO:0000256" key="2">
    <source>
        <dbReference type="ARBA" id="ARBA00022448"/>
    </source>
</evidence>
<keyword evidence="5" id="KW-0811">Translocation</keyword>
<sequence length="118" mass="12934">MEHADEGSRSSNIPPIEKVDEGESSDLEDLELKAEQALSCPCVADLREGPCGKEFSEAFVCFIKSTAEHKGSDCVESFLNMQACMLEFPDAFSRNESTGTPKQQRKEVSCPENLVTGQ</sequence>